<comment type="subcellular location">
    <subcellularLocation>
        <location evidence="1">Secreted</location>
    </subcellularLocation>
</comment>
<evidence type="ECO:0000259" key="5">
    <source>
        <dbReference type="PROSITE" id="PS50240"/>
    </source>
</evidence>
<comment type="caution">
    <text evidence="6">The sequence shown here is derived from an EMBL/GenBank/DDBJ whole genome shotgun (WGS) entry which is preliminary data.</text>
</comment>
<dbReference type="FunFam" id="2.40.10.10:FF:000047">
    <property type="entry name" value="Trypsin eta"/>
    <property type="match status" value="1"/>
</dbReference>
<dbReference type="GO" id="GO:0016485">
    <property type="term" value="P:protein processing"/>
    <property type="evidence" value="ECO:0007669"/>
    <property type="project" value="UniProtKB-ARBA"/>
</dbReference>
<keyword evidence="2" id="KW-0964">Secreted</keyword>
<keyword evidence="8" id="KW-1185">Reference proteome</keyword>
<dbReference type="SMART" id="SM00020">
    <property type="entry name" value="Tryp_SPc"/>
    <property type="match status" value="1"/>
</dbReference>
<feature type="domain" description="Peptidase S1" evidence="5">
    <location>
        <begin position="49"/>
        <end position="291"/>
    </location>
</feature>
<dbReference type="InterPro" id="IPR018114">
    <property type="entry name" value="TRYPSIN_HIS"/>
</dbReference>
<gene>
    <name evidence="6" type="ORF">B4U79_09343</name>
    <name evidence="7" type="ORF">B4U79_10819</name>
</gene>
<evidence type="ECO:0000313" key="6">
    <source>
        <dbReference type="EMBL" id="RWS00705.1"/>
    </source>
</evidence>
<keyword evidence="4" id="KW-0720">Serine protease</keyword>
<dbReference type="EMBL" id="NCKU01005114">
    <property type="protein sequence ID" value="RWS04996.1"/>
    <property type="molecule type" value="Genomic_DNA"/>
</dbReference>
<name>A0A3S3PGS4_9ACAR</name>
<dbReference type="Proteomes" id="UP000285301">
    <property type="component" value="Unassembled WGS sequence"/>
</dbReference>
<dbReference type="OrthoDB" id="6514235at2759"/>
<dbReference type="InterPro" id="IPR009003">
    <property type="entry name" value="Peptidase_S1_PA"/>
</dbReference>
<dbReference type="STRING" id="1965070.A0A3S3PGS4"/>
<dbReference type="PRINTS" id="PR00722">
    <property type="entry name" value="CHYMOTRYPSIN"/>
</dbReference>
<dbReference type="Pfam" id="PF00089">
    <property type="entry name" value="Trypsin"/>
    <property type="match status" value="1"/>
</dbReference>
<dbReference type="GO" id="GO:0004252">
    <property type="term" value="F:serine-type endopeptidase activity"/>
    <property type="evidence" value="ECO:0007669"/>
    <property type="project" value="InterPro"/>
</dbReference>
<evidence type="ECO:0000256" key="2">
    <source>
        <dbReference type="ARBA" id="ARBA00022525"/>
    </source>
</evidence>
<feature type="non-terminal residue" evidence="6">
    <location>
        <position position="292"/>
    </location>
</feature>
<dbReference type="InterPro" id="IPR001254">
    <property type="entry name" value="Trypsin_dom"/>
</dbReference>
<keyword evidence="4" id="KW-0378">Hydrolase</keyword>
<dbReference type="AlphaFoldDB" id="A0A3S3PGS4"/>
<dbReference type="EMBL" id="NCKU01010689">
    <property type="protein sequence ID" value="RWS00705.1"/>
    <property type="molecule type" value="Genomic_DNA"/>
</dbReference>
<evidence type="ECO:0000256" key="4">
    <source>
        <dbReference type="RuleBase" id="RU363034"/>
    </source>
</evidence>
<dbReference type="PROSITE" id="PS00134">
    <property type="entry name" value="TRYPSIN_HIS"/>
    <property type="match status" value="1"/>
</dbReference>
<feature type="non-terminal residue" evidence="6">
    <location>
        <position position="1"/>
    </location>
</feature>
<dbReference type="SUPFAM" id="SSF50494">
    <property type="entry name" value="Trypsin-like serine proteases"/>
    <property type="match status" value="1"/>
</dbReference>
<proteinExistence type="predicted"/>
<dbReference type="CDD" id="cd00190">
    <property type="entry name" value="Tryp_SPc"/>
    <property type="match status" value="1"/>
</dbReference>
<dbReference type="GO" id="GO:0005576">
    <property type="term" value="C:extracellular region"/>
    <property type="evidence" value="ECO:0007669"/>
    <property type="project" value="UniProtKB-SubCell"/>
</dbReference>
<dbReference type="PANTHER" id="PTHR24252:SF7">
    <property type="entry name" value="HYALIN"/>
    <property type="match status" value="1"/>
</dbReference>
<accession>A0A3S3PGS4</accession>
<dbReference type="InterPro" id="IPR033116">
    <property type="entry name" value="TRYPSIN_SER"/>
</dbReference>
<dbReference type="Gene3D" id="2.40.10.10">
    <property type="entry name" value="Trypsin-like serine proteases"/>
    <property type="match status" value="1"/>
</dbReference>
<evidence type="ECO:0000256" key="1">
    <source>
        <dbReference type="ARBA" id="ARBA00004613"/>
    </source>
</evidence>
<dbReference type="PANTHER" id="PTHR24252">
    <property type="entry name" value="ACROSIN-RELATED"/>
    <property type="match status" value="1"/>
</dbReference>
<sequence length="292" mass="32085">ASASAITPNNQPPLLFPNLFPKPSIPEGQNAAVTKIECGVTIKTPGTKIVGGRQVEDAEFPWQVSLQKPQGDFIFLKPGYKHFCGAMVINQRWIMTAAHCTNGQNVKKLRAVIGTNNIKSPGPNAIFMSFDRVQQHPDYNEYTIENDISLLHTTKNIPLYPQTKSINAICLPKPHERFNGTVTVSGWGALFESGTSPNELMSVDLKMIGNDYCEEVYGTGFKPPKMMCAGYIEGGKDSCQGDSGGPLIKQLNDRFFLAGVVSFGRGCARPGFPGIYTQVSEYIDWIDKYINL</sequence>
<organism evidence="6 8">
    <name type="scientific">Dinothrombium tinctorium</name>
    <dbReference type="NCBI Taxonomy" id="1965070"/>
    <lineage>
        <taxon>Eukaryota</taxon>
        <taxon>Metazoa</taxon>
        <taxon>Ecdysozoa</taxon>
        <taxon>Arthropoda</taxon>
        <taxon>Chelicerata</taxon>
        <taxon>Arachnida</taxon>
        <taxon>Acari</taxon>
        <taxon>Acariformes</taxon>
        <taxon>Trombidiformes</taxon>
        <taxon>Prostigmata</taxon>
        <taxon>Anystina</taxon>
        <taxon>Parasitengona</taxon>
        <taxon>Trombidioidea</taxon>
        <taxon>Trombidiidae</taxon>
        <taxon>Dinothrombium</taxon>
    </lineage>
</organism>
<dbReference type="PROSITE" id="PS50240">
    <property type="entry name" value="TRYPSIN_DOM"/>
    <property type="match status" value="1"/>
</dbReference>
<dbReference type="PROSITE" id="PS00135">
    <property type="entry name" value="TRYPSIN_SER"/>
    <property type="match status" value="1"/>
</dbReference>
<reference evidence="6" key="2">
    <citation type="submission" date="2018-11" db="EMBL/GenBank/DDBJ databases">
        <title>Trombidioid mite genomics.</title>
        <authorList>
            <person name="Dong X."/>
        </authorList>
    </citation>
    <scope>NUCLEOTIDE SEQUENCE</scope>
    <source>
        <strain evidence="6">UoL-WK</strain>
    </source>
</reference>
<evidence type="ECO:0000313" key="8">
    <source>
        <dbReference type="Proteomes" id="UP000285301"/>
    </source>
</evidence>
<evidence type="ECO:0000313" key="7">
    <source>
        <dbReference type="EMBL" id="RWS04996.1"/>
    </source>
</evidence>
<dbReference type="InterPro" id="IPR043504">
    <property type="entry name" value="Peptidase_S1_PA_chymotrypsin"/>
</dbReference>
<keyword evidence="3" id="KW-1015">Disulfide bond</keyword>
<dbReference type="InterPro" id="IPR001314">
    <property type="entry name" value="Peptidase_S1A"/>
</dbReference>
<protein>
    <submittedName>
        <fullName evidence="6">Trypsin-1-like protein</fullName>
    </submittedName>
</protein>
<keyword evidence="4" id="KW-0645">Protease</keyword>
<reference evidence="6 8" key="1">
    <citation type="journal article" date="2018" name="Gigascience">
        <title>Genomes of trombidid mites reveal novel predicted allergens and laterally-transferred genes associated with secondary metabolism.</title>
        <authorList>
            <person name="Dong X."/>
            <person name="Chaisiri K."/>
            <person name="Xia D."/>
            <person name="Armstrong S.D."/>
            <person name="Fang Y."/>
            <person name="Donnelly M.J."/>
            <person name="Kadowaki T."/>
            <person name="McGarry J.W."/>
            <person name="Darby A.C."/>
            <person name="Makepeace B.L."/>
        </authorList>
    </citation>
    <scope>NUCLEOTIDE SEQUENCE [LARGE SCALE GENOMIC DNA]</scope>
    <source>
        <strain evidence="6">UoL-WK</strain>
    </source>
</reference>
<evidence type="ECO:0000256" key="3">
    <source>
        <dbReference type="ARBA" id="ARBA00023157"/>
    </source>
</evidence>